<feature type="compositionally biased region" description="Basic and acidic residues" evidence="1">
    <location>
        <begin position="505"/>
        <end position="523"/>
    </location>
</feature>
<feature type="compositionally biased region" description="Low complexity" evidence="1">
    <location>
        <begin position="201"/>
        <end position="230"/>
    </location>
</feature>
<feature type="region of interest" description="Disordered" evidence="1">
    <location>
        <begin position="415"/>
        <end position="435"/>
    </location>
</feature>
<feature type="compositionally biased region" description="Low complexity" evidence="1">
    <location>
        <begin position="72"/>
        <end position="83"/>
    </location>
</feature>
<dbReference type="GO" id="GO:0003713">
    <property type="term" value="F:transcription coactivator activity"/>
    <property type="evidence" value="ECO:0007669"/>
    <property type="project" value="TreeGrafter"/>
</dbReference>
<feature type="compositionally biased region" description="Low complexity" evidence="1">
    <location>
        <begin position="164"/>
        <end position="190"/>
    </location>
</feature>
<protein>
    <submittedName>
        <fullName evidence="2">Uncharacterized protein</fullName>
    </submittedName>
</protein>
<feature type="compositionally biased region" description="Basic and acidic residues" evidence="1">
    <location>
        <begin position="53"/>
        <end position="62"/>
    </location>
</feature>
<evidence type="ECO:0000256" key="1">
    <source>
        <dbReference type="SAM" id="MobiDB-lite"/>
    </source>
</evidence>
<dbReference type="GeneID" id="25337135"/>
<dbReference type="EMBL" id="HG721869">
    <property type="protein sequence ID" value="CDJ60521.1"/>
    <property type="molecule type" value="Genomic_DNA"/>
</dbReference>
<dbReference type="OrthoDB" id="347477at2759"/>
<feature type="region of interest" description="Disordered" evidence="1">
    <location>
        <begin position="1"/>
        <end position="237"/>
    </location>
</feature>
<gene>
    <name evidence="2" type="ORF">EMWEY_00031490</name>
</gene>
<feature type="region of interest" description="Disordered" evidence="1">
    <location>
        <begin position="488"/>
        <end position="523"/>
    </location>
</feature>
<feature type="compositionally biased region" description="Low complexity" evidence="1">
    <location>
        <begin position="292"/>
        <end position="317"/>
    </location>
</feature>
<name>U6M943_EIMMA</name>
<organism evidence="2 3">
    <name type="scientific">Eimeria maxima</name>
    <name type="common">Coccidian parasite</name>
    <dbReference type="NCBI Taxonomy" id="5804"/>
    <lineage>
        <taxon>Eukaryota</taxon>
        <taxon>Sar</taxon>
        <taxon>Alveolata</taxon>
        <taxon>Apicomplexa</taxon>
        <taxon>Conoidasida</taxon>
        <taxon>Coccidia</taxon>
        <taxon>Eucoccidiorida</taxon>
        <taxon>Eimeriorina</taxon>
        <taxon>Eimeriidae</taxon>
        <taxon>Eimeria</taxon>
    </lineage>
</organism>
<feature type="region of interest" description="Disordered" evidence="1">
    <location>
        <begin position="555"/>
        <end position="575"/>
    </location>
</feature>
<sequence length="1263" mass="137662">MGGPPWLGPPSESPGALAGRAEGRQKRRKHQIPEHTQPQQQKHEEQQQQEQQQHQEDHQQKQEEEEEEEEQQNQQHQQQQQGQRWTLRNVGSPASLHMPMRMQGINRYSLRGPRAPHCSTYGAADTTDGEPAGVVASPSACRRSSSNSECGSSDSRINWHSNSRKVSCSSRSSNHSRKNGSNTSSGTTSSRHPISLPTGISSNSSTGTSRRRSSSSSSSNSNNNSNSSRSASPACPLCRGSSIFRHGSRLERREALLQQHGLGALGGLSSLASVPSAAADSRNQRPPHRQHPQSQHRSSSNSSSSSCSQQQQQQQQRGAEQRREIEALRRCLLSGLMKKERQRYLCPFCCWQGEAATTTAAAAAAESSSSSCWRFVARKGLEAEAATVQYQLQQQQLIDVDSLAEEQQQQFFVKQEPLPHASSSGTGSSSSSSSSSGAEALRVACEGLDCRSLSTEAKSAVAELVKDGCFISTALQAAAAVQQQQQQQRQQQQRLRQRPQQRLQGRGEMKGDPRGQQEASERRSSFAAACAATAAEMEAEAVSQQLLDLGALRAREEADSRRDREAQQQQQQLASSAQPLWEQHGCLCSFLEAANPILFEALTCSSSSKRGKDDAGARGRVLLQRLFDLQQQLLRSYTSAAPVFVCWADEEAGRLMRALRVGDTQKHHHSIHDCLLIASAAAAAAGEGAAVAPLNAAQAAGGRTRSKPIPTMQEEGLQRCAEQQQQWPLSERQQQMLLMLHQQAQHVSAAELQLSLAKAYFVQQEKALVESAFFSNLGSLAAPSLLLLHRRQLLLLLGWWLRLSAFLTGTALELQQLLLLQQHAFANAPSQQKDQKDPPQRQHLVSLADLLLRPHPTRGPSYIQMLLLHPKDSSAAAAVASAASEAGAKLESPLQHGQNTSKPTAAAATAAAPPAAPTEVEEISSDADECLNTSSNSSSIASCLRSKKGRGAIAAASSSSIADEPRGPVRACRPLRAPTRHLPAASRRRLCSSSSSSRLQSFARCLAGCSTAEQLAAQLWVFSTDSSILSPLENCCYWDVCLPETPGMQGLQAADRALLPLQQQHEEEELCPWDALARLWYLTSDPFAAECCSPRVLQQGLQQQMPLGASEGSSGRHPRVIEEARQFSLEGFPSLVATGLWLPAVAFVSPVQQQQHLQRLEQQQQQQVRERLLWGRRQLIHYISLLLPQPPCNRSTSAASPARAYPHRHISSSNNNTSSSGGVTECLPAFRWLRGAMKAVAEGTEQKFLQEAVDDFVDDLFIS</sequence>
<dbReference type="GO" id="GO:0016592">
    <property type="term" value="C:mediator complex"/>
    <property type="evidence" value="ECO:0007669"/>
    <property type="project" value="TreeGrafter"/>
</dbReference>
<feature type="compositionally biased region" description="Low complexity" evidence="1">
    <location>
        <begin position="136"/>
        <end position="156"/>
    </location>
</feature>
<dbReference type="GO" id="GO:0045944">
    <property type="term" value="P:positive regulation of transcription by RNA polymerase II"/>
    <property type="evidence" value="ECO:0007669"/>
    <property type="project" value="TreeGrafter"/>
</dbReference>
<feature type="compositionally biased region" description="Acidic residues" evidence="1">
    <location>
        <begin position="919"/>
        <end position="929"/>
    </location>
</feature>
<feature type="compositionally biased region" description="Low complexity" evidence="1">
    <location>
        <begin position="488"/>
        <end position="504"/>
    </location>
</feature>
<dbReference type="PANTHER" id="PTHR46007:SF8">
    <property type="entry name" value="C2H2-TYPE DOMAIN-CONTAINING PROTEIN"/>
    <property type="match status" value="1"/>
</dbReference>
<feature type="compositionally biased region" description="Basic and acidic residues" evidence="1">
    <location>
        <begin position="555"/>
        <end position="566"/>
    </location>
</feature>
<feature type="region of interest" description="Disordered" evidence="1">
    <location>
        <begin position="888"/>
        <end position="935"/>
    </location>
</feature>
<feature type="compositionally biased region" description="Low complexity" evidence="1">
    <location>
        <begin position="903"/>
        <end position="913"/>
    </location>
</feature>
<proteinExistence type="predicted"/>
<reference evidence="2" key="2">
    <citation type="submission" date="2013-10" db="EMBL/GenBank/DDBJ databases">
        <authorList>
            <person name="Aslett M."/>
        </authorList>
    </citation>
    <scope>NUCLEOTIDE SEQUENCE [LARGE SCALE GENOMIC DNA]</scope>
    <source>
        <strain evidence="2">Weybridge</strain>
    </source>
</reference>
<accession>U6M943</accession>
<dbReference type="RefSeq" id="XP_013337171.1">
    <property type="nucleotide sequence ID" value="XM_013481717.1"/>
</dbReference>
<dbReference type="AlphaFoldDB" id="U6M943"/>
<dbReference type="Proteomes" id="UP000030763">
    <property type="component" value="Unassembled WGS sequence"/>
</dbReference>
<dbReference type="VEuPathDB" id="ToxoDB:EMWEY_00031490"/>
<keyword evidence="3" id="KW-1185">Reference proteome</keyword>
<dbReference type="InterPro" id="IPR051647">
    <property type="entry name" value="Mediator_comp_sub12"/>
</dbReference>
<feature type="region of interest" description="Disordered" evidence="1">
    <location>
        <begin position="273"/>
        <end position="321"/>
    </location>
</feature>
<feature type="region of interest" description="Disordered" evidence="1">
    <location>
        <begin position="1194"/>
        <end position="1221"/>
    </location>
</feature>
<feature type="compositionally biased region" description="Low complexity" evidence="1">
    <location>
        <begin position="1211"/>
        <end position="1220"/>
    </location>
</feature>
<reference evidence="2" key="1">
    <citation type="submission" date="2013-10" db="EMBL/GenBank/DDBJ databases">
        <title>Genomic analysis of the causative agents of coccidiosis in chickens.</title>
        <authorList>
            <person name="Reid A.J."/>
            <person name="Blake D."/>
            <person name="Billington K."/>
            <person name="Browne H."/>
            <person name="Dunn M."/>
            <person name="Hung S."/>
            <person name="Kawahara F."/>
            <person name="Miranda-Saavedra D."/>
            <person name="Mourier T."/>
            <person name="Nagra H."/>
            <person name="Otto T.D."/>
            <person name="Rawlings N."/>
            <person name="Sanchez A."/>
            <person name="Sanders M."/>
            <person name="Subramaniam C."/>
            <person name="Tay Y."/>
            <person name="Dear P."/>
            <person name="Doerig C."/>
            <person name="Gruber A."/>
            <person name="Parkinson J."/>
            <person name="Shirley M."/>
            <person name="Wan K.L."/>
            <person name="Berriman M."/>
            <person name="Tomley F."/>
            <person name="Pain A."/>
        </authorList>
    </citation>
    <scope>NUCLEOTIDE SEQUENCE [LARGE SCALE GENOMIC DNA]</scope>
    <source>
        <strain evidence="2">Weybridge</strain>
    </source>
</reference>
<feature type="compositionally biased region" description="Low complexity" evidence="1">
    <location>
        <begin position="422"/>
        <end position="435"/>
    </location>
</feature>
<evidence type="ECO:0000313" key="3">
    <source>
        <dbReference type="Proteomes" id="UP000030763"/>
    </source>
</evidence>
<dbReference type="PANTHER" id="PTHR46007">
    <property type="entry name" value="MEDIATOR OF RNA POLYMERASE II TRANSCRIPTION SUBUNIT 12"/>
    <property type="match status" value="1"/>
</dbReference>
<evidence type="ECO:0000313" key="2">
    <source>
        <dbReference type="EMBL" id="CDJ60521.1"/>
    </source>
</evidence>
<dbReference type="OMA" id="WEQHGCL"/>
<feature type="compositionally biased region" description="Pro residues" evidence="1">
    <location>
        <begin position="1"/>
        <end position="12"/>
    </location>
</feature>